<evidence type="ECO:0000256" key="1">
    <source>
        <dbReference type="ARBA" id="ARBA00022729"/>
    </source>
</evidence>
<evidence type="ECO:0000313" key="3">
    <source>
        <dbReference type="EMBL" id="CCO22738.1"/>
    </source>
</evidence>
<dbReference type="PANTHER" id="PTHR35936">
    <property type="entry name" value="MEMBRANE-BOUND LYTIC MUREIN TRANSGLYCOSYLASE F"/>
    <property type="match status" value="1"/>
</dbReference>
<dbReference type="EMBL" id="FO203522">
    <property type="protein sequence ID" value="CCO22738.1"/>
    <property type="molecule type" value="Genomic_DNA"/>
</dbReference>
<evidence type="ECO:0000313" key="4">
    <source>
        <dbReference type="Proteomes" id="UP000010808"/>
    </source>
</evidence>
<dbReference type="AlphaFoldDB" id="L0R7N1"/>
<name>L0R7N1_9BACT</name>
<feature type="domain" description="Solute-binding protein family 3/N-terminal" evidence="2">
    <location>
        <begin position="52"/>
        <end position="299"/>
    </location>
</feature>
<dbReference type="PATRIC" id="fig|1121451.3.peg.713"/>
<dbReference type="HOGENOM" id="CLU_068019_0_0_7"/>
<dbReference type="Pfam" id="PF00497">
    <property type="entry name" value="SBP_bac_3"/>
    <property type="match status" value="1"/>
</dbReference>
<proteinExistence type="predicted"/>
<dbReference type="Gene3D" id="3.40.190.10">
    <property type="entry name" value="Periplasmic binding protein-like II"/>
    <property type="match status" value="2"/>
</dbReference>
<dbReference type="InterPro" id="IPR001638">
    <property type="entry name" value="Solute-binding_3/MltF_N"/>
</dbReference>
<keyword evidence="4" id="KW-1185">Reference proteome</keyword>
<dbReference type="SMART" id="SM00062">
    <property type="entry name" value="PBPb"/>
    <property type="match status" value="1"/>
</dbReference>
<keyword evidence="1" id="KW-0732">Signal</keyword>
<gene>
    <name evidence="3" type="ORF">DESAM_20451</name>
</gene>
<reference evidence="3 4" key="1">
    <citation type="submission" date="2012-10" db="EMBL/GenBank/DDBJ databases">
        <authorList>
            <person name="Genoscope - CEA"/>
        </authorList>
    </citation>
    <scope>NUCLEOTIDE SEQUENCE [LARGE SCALE GENOMIC DNA]</scope>
    <source>
        <strain evidence="4">AM13 / DSM 14728</strain>
    </source>
</reference>
<dbReference type="eggNOG" id="COG0834">
    <property type="taxonomic scope" value="Bacteria"/>
</dbReference>
<sequence>MEGCRVGDRDIFRCGVEKIILFLIFLMLSPLHASASESDFDSDLDRIKEMGVLRHIGVPYANFVTGQGDGLDVELMQHFARYLGVRYEFVESNWNRIFAELTGRIVKPAGNDVLVVGRAHIRGDVIANGLTILKWRKQVVNFSEPTFPTQVWCIARTGFPKNPIKSSGNIDQDIRATKALIKGHTVMGKENTCLAPDLYGIDAGRVNIFSFPGELKDMASAVIKGAAEITLLDVPDTLVALEKWPGKIKVLGPVSMKQLMAAGFRKDSPELLKAFNKFFAELNKSGEYLRMVQKYYPAVFFYYEDFFTRD</sequence>
<accession>L0R7N1</accession>
<organism evidence="3 4">
    <name type="scientific">Maridesulfovibrio hydrothermalis AM13 = DSM 14728</name>
    <dbReference type="NCBI Taxonomy" id="1121451"/>
    <lineage>
        <taxon>Bacteria</taxon>
        <taxon>Pseudomonadati</taxon>
        <taxon>Thermodesulfobacteriota</taxon>
        <taxon>Desulfovibrionia</taxon>
        <taxon>Desulfovibrionales</taxon>
        <taxon>Desulfovibrionaceae</taxon>
        <taxon>Maridesulfovibrio</taxon>
    </lineage>
</organism>
<dbReference type="Proteomes" id="UP000010808">
    <property type="component" value="Chromosome"/>
</dbReference>
<dbReference type="PANTHER" id="PTHR35936:SF17">
    <property type="entry name" value="ARGININE-BINDING EXTRACELLULAR PROTEIN ARTP"/>
    <property type="match status" value="1"/>
</dbReference>
<dbReference type="SUPFAM" id="SSF53850">
    <property type="entry name" value="Periplasmic binding protein-like II"/>
    <property type="match status" value="1"/>
</dbReference>
<dbReference type="STRING" id="1121451.DESAM_20451"/>
<evidence type="ECO:0000259" key="2">
    <source>
        <dbReference type="SMART" id="SM00062"/>
    </source>
</evidence>
<dbReference type="KEGG" id="dhy:DESAM_20451"/>
<protein>
    <submittedName>
        <fullName evidence="3">ABC transporter, periplasmic substrate-binding protein</fullName>
    </submittedName>
</protein>